<dbReference type="AlphaFoldDB" id="A0A8T4J1B9"/>
<accession>A0A8T4J1B9</accession>
<dbReference type="SUPFAM" id="SSF48498">
    <property type="entry name" value="Tetracyclin repressor-like, C-terminal domain"/>
    <property type="match status" value="1"/>
</dbReference>
<dbReference type="PROSITE" id="PS01081">
    <property type="entry name" value="HTH_TETR_1"/>
    <property type="match status" value="1"/>
</dbReference>
<gene>
    <name evidence="6" type="ORF">KDA82_35520</name>
</gene>
<dbReference type="Gene3D" id="1.10.357.10">
    <property type="entry name" value="Tetracycline Repressor, domain 2"/>
    <property type="match status" value="1"/>
</dbReference>
<evidence type="ECO:0000256" key="3">
    <source>
        <dbReference type="ARBA" id="ARBA00023163"/>
    </source>
</evidence>
<keyword evidence="7" id="KW-1185">Reference proteome</keyword>
<proteinExistence type="predicted"/>
<protein>
    <submittedName>
        <fullName evidence="6">TetR/AcrR family transcriptional regulator</fullName>
    </submittedName>
</protein>
<comment type="caution">
    <text evidence="6">The sequence shown here is derived from an EMBL/GenBank/DDBJ whole genome shotgun (WGS) entry which is preliminary data.</text>
</comment>
<dbReference type="Pfam" id="PF00440">
    <property type="entry name" value="TetR_N"/>
    <property type="match status" value="1"/>
</dbReference>
<dbReference type="InterPro" id="IPR009057">
    <property type="entry name" value="Homeodomain-like_sf"/>
</dbReference>
<dbReference type="EMBL" id="JAGSMN010001269">
    <property type="protein sequence ID" value="MBR7678199.1"/>
    <property type="molecule type" value="Genomic_DNA"/>
</dbReference>
<dbReference type="InterPro" id="IPR001647">
    <property type="entry name" value="HTH_TetR"/>
</dbReference>
<dbReference type="InterPro" id="IPR023772">
    <property type="entry name" value="DNA-bd_HTH_TetR-type_CS"/>
</dbReference>
<evidence type="ECO:0000259" key="5">
    <source>
        <dbReference type="PROSITE" id="PS50977"/>
    </source>
</evidence>
<evidence type="ECO:0000256" key="2">
    <source>
        <dbReference type="ARBA" id="ARBA00023125"/>
    </source>
</evidence>
<dbReference type="GO" id="GO:0000976">
    <property type="term" value="F:transcription cis-regulatory region binding"/>
    <property type="evidence" value="ECO:0007669"/>
    <property type="project" value="TreeGrafter"/>
</dbReference>
<evidence type="ECO:0000256" key="1">
    <source>
        <dbReference type="ARBA" id="ARBA00023015"/>
    </source>
</evidence>
<dbReference type="PANTHER" id="PTHR30055:SF234">
    <property type="entry name" value="HTH-TYPE TRANSCRIPTIONAL REGULATOR BETI"/>
    <property type="match status" value="1"/>
</dbReference>
<organism evidence="6 7">
    <name type="scientific">Streptomyces daliensis</name>
    <dbReference type="NCBI Taxonomy" id="299421"/>
    <lineage>
        <taxon>Bacteria</taxon>
        <taxon>Bacillati</taxon>
        <taxon>Actinomycetota</taxon>
        <taxon>Actinomycetes</taxon>
        <taxon>Kitasatosporales</taxon>
        <taxon>Streptomycetaceae</taxon>
        <taxon>Streptomyces</taxon>
    </lineage>
</organism>
<keyword evidence="1" id="KW-0805">Transcription regulation</keyword>
<dbReference type="PANTHER" id="PTHR30055">
    <property type="entry name" value="HTH-TYPE TRANSCRIPTIONAL REGULATOR RUTR"/>
    <property type="match status" value="1"/>
</dbReference>
<dbReference type="NCBIfam" id="NF041196">
    <property type="entry name" value="ScbR_bind_reg"/>
    <property type="match status" value="1"/>
</dbReference>
<reference evidence="6" key="1">
    <citation type="submission" date="2021-04" db="EMBL/GenBank/DDBJ databases">
        <title>Sequencing of actinobacteria type strains.</title>
        <authorList>
            <person name="Nguyen G.-S."/>
            <person name="Wentzel A."/>
        </authorList>
    </citation>
    <scope>NUCLEOTIDE SEQUENCE</scope>
    <source>
        <strain evidence="6">DSM 42095</strain>
    </source>
</reference>
<keyword evidence="2 4" id="KW-0238">DNA-binding</keyword>
<name>A0A8T4J1B9_9ACTN</name>
<dbReference type="InterPro" id="IPR036271">
    <property type="entry name" value="Tet_transcr_reg_TetR-rel_C_sf"/>
</dbReference>
<dbReference type="SUPFAM" id="SSF46689">
    <property type="entry name" value="Homeodomain-like"/>
    <property type="match status" value="1"/>
</dbReference>
<feature type="domain" description="HTH tetR-type" evidence="5">
    <location>
        <begin position="8"/>
        <end position="68"/>
    </location>
</feature>
<keyword evidence="3" id="KW-0804">Transcription</keyword>
<sequence length="223" mass="24274">MPQQQRAARTKATIVRAAAEVFGNIGYEAATISDILRTAGVTKGALYFHFASKKELAQAVLDVQVSSVPTPPEQPLKLQRMLDQGMLVGHLLKRDPLVRGSVRLTVERGGRGAPDRRLPYLRWSQEVWGQLEMARESGELLPHVSTKQTAEMIVGAFAGIQGMSQTFSDYEDVCERASSLYHCIMPSVAVPAVLGRLDMAPDRGARVMASIEVARDRSATAAA</sequence>
<feature type="DNA-binding region" description="H-T-H motif" evidence="4">
    <location>
        <begin position="31"/>
        <end position="50"/>
    </location>
</feature>
<dbReference type="GO" id="GO:0003700">
    <property type="term" value="F:DNA-binding transcription factor activity"/>
    <property type="evidence" value="ECO:0007669"/>
    <property type="project" value="TreeGrafter"/>
</dbReference>
<feature type="non-terminal residue" evidence="6">
    <location>
        <position position="223"/>
    </location>
</feature>
<dbReference type="PROSITE" id="PS50977">
    <property type="entry name" value="HTH_TETR_2"/>
    <property type="match status" value="1"/>
</dbReference>
<dbReference type="InterPro" id="IPR050109">
    <property type="entry name" value="HTH-type_TetR-like_transc_reg"/>
</dbReference>
<evidence type="ECO:0000313" key="7">
    <source>
        <dbReference type="Proteomes" id="UP000675554"/>
    </source>
</evidence>
<evidence type="ECO:0000256" key="4">
    <source>
        <dbReference type="PROSITE-ProRule" id="PRU00335"/>
    </source>
</evidence>
<evidence type="ECO:0000313" key="6">
    <source>
        <dbReference type="EMBL" id="MBR7678199.1"/>
    </source>
</evidence>
<dbReference type="PRINTS" id="PR00455">
    <property type="entry name" value="HTHTETR"/>
</dbReference>
<dbReference type="Proteomes" id="UP000675554">
    <property type="component" value="Unassembled WGS sequence"/>
</dbReference>
<dbReference type="InterPro" id="IPR047923">
    <property type="entry name" value="ArpA-like"/>
</dbReference>